<proteinExistence type="predicted"/>
<evidence type="ECO:0000313" key="1">
    <source>
        <dbReference type="EMBL" id="CAH4029702.1"/>
    </source>
</evidence>
<protein>
    <submittedName>
        <fullName evidence="1">Uncharacterized protein</fullName>
    </submittedName>
</protein>
<gene>
    <name evidence="1" type="ORF">PIBRA_LOCUS6433</name>
</gene>
<dbReference type="AlphaFoldDB" id="A0A9P0TC24"/>
<sequence length="507" mass="58882">MNDKMQYPLVTITARAHPYIMIYLWIVFIICATDAAKSIKGLYCQDPDTYKLYPVNATWPSGTFCGNYTCKLRKRNHTETEYVPITKINITDKYFLRDIDDMKTSPSDNSFAVTKESQLDKGPIYIENSYATDQQKINNQNDRYLTDTEIKAITEILHTVKKSDLEAIIEIYNLAQEFHKEIDGATTESLIKETINALQDEKHEKKKKHHKSYFYKPLHQTHMEKNLTDMEKESTRVPPQTYYPYPYFNGPTSRNGFGRTPYYYPMSNFQRSASYIHRPYLPPTPPTARPCATPPRPCSKPYAKPQGFIPPWYNRSVIKPYVNKHHLADPMLLPYPFSYIHHYNYSSYPASYYYNNYPWAQLDSYRKAPSHAYQPQFAPEDTKAAIAEEKNIEAMKNDGSSEVESDITDWKTKPLSEKILDEVRANLDKSKLLKPLRKKVKLERVGKVIKLDELTREKRSVIEYKGTPDAYEAYIDTTKCEPSITPGFFRVGNLSAPFPECCPERII</sequence>
<organism evidence="1 2">
    <name type="scientific">Pieris brassicae</name>
    <name type="common">White butterfly</name>
    <name type="synonym">Large white butterfly</name>
    <dbReference type="NCBI Taxonomy" id="7116"/>
    <lineage>
        <taxon>Eukaryota</taxon>
        <taxon>Metazoa</taxon>
        <taxon>Ecdysozoa</taxon>
        <taxon>Arthropoda</taxon>
        <taxon>Hexapoda</taxon>
        <taxon>Insecta</taxon>
        <taxon>Pterygota</taxon>
        <taxon>Neoptera</taxon>
        <taxon>Endopterygota</taxon>
        <taxon>Lepidoptera</taxon>
        <taxon>Glossata</taxon>
        <taxon>Ditrysia</taxon>
        <taxon>Papilionoidea</taxon>
        <taxon>Pieridae</taxon>
        <taxon>Pierinae</taxon>
        <taxon>Pieris</taxon>
    </lineage>
</organism>
<reference evidence="1" key="1">
    <citation type="submission" date="2022-05" db="EMBL/GenBank/DDBJ databases">
        <authorList>
            <person name="Okamura Y."/>
        </authorList>
    </citation>
    <scope>NUCLEOTIDE SEQUENCE</scope>
</reference>
<dbReference type="Proteomes" id="UP001152562">
    <property type="component" value="Unassembled WGS sequence"/>
</dbReference>
<keyword evidence="2" id="KW-1185">Reference proteome</keyword>
<accession>A0A9P0TC24</accession>
<evidence type="ECO:0000313" key="2">
    <source>
        <dbReference type="Proteomes" id="UP001152562"/>
    </source>
</evidence>
<comment type="caution">
    <text evidence="1">The sequence shown here is derived from an EMBL/GenBank/DDBJ whole genome shotgun (WGS) entry which is preliminary data.</text>
</comment>
<name>A0A9P0TC24_PIEBR</name>
<dbReference type="EMBL" id="CALOZG010000009">
    <property type="protein sequence ID" value="CAH4029702.1"/>
    <property type="molecule type" value="Genomic_DNA"/>
</dbReference>